<dbReference type="PANTHER" id="PTHR46708:SF2">
    <property type="entry name" value="FIBRONECTIN TYPE-III DOMAIN-CONTAINING PROTEIN"/>
    <property type="match status" value="1"/>
</dbReference>
<gene>
    <name evidence="5" type="ORF">ACFSQ0_05945</name>
</gene>
<dbReference type="InterPro" id="IPR036116">
    <property type="entry name" value="FN3_sf"/>
</dbReference>
<keyword evidence="2" id="KW-0677">Repeat</keyword>
<name>A0ABW5SCI2_9FLAO</name>
<evidence type="ECO:0000256" key="3">
    <source>
        <dbReference type="SAM" id="SignalP"/>
    </source>
</evidence>
<dbReference type="SUPFAM" id="SSF49265">
    <property type="entry name" value="Fibronectin type III"/>
    <property type="match status" value="1"/>
</dbReference>
<comment type="caution">
    <text evidence="5">The sequence shown here is derived from an EMBL/GenBank/DDBJ whole genome shotgun (WGS) entry which is preliminary data.</text>
</comment>
<dbReference type="Proteomes" id="UP001597357">
    <property type="component" value="Unassembled WGS sequence"/>
</dbReference>
<dbReference type="SMART" id="SM00060">
    <property type="entry name" value="FN3"/>
    <property type="match status" value="2"/>
</dbReference>
<proteinExistence type="predicted"/>
<dbReference type="InterPro" id="IPR013783">
    <property type="entry name" value="Ig-like_fold"/>
</dbReference>
<dbReference type="InterPro" id="IPR050991">
    <property type="entry name" value="ECM_Regulatory_Proteins"/>
</dbReference>
<protein>
    <submittedName>
        <fullName evidence="5">Fibronectin type III domain-containing protein</fullName>
    </submittedName>
</protein>
<keyword evidence="6" id="KW-1185">Reference proteome</keyword>
<dbReference type="Pfam" id="PF00041">
    <property type="entry name" value="fn3"/>
    <property type="match status" value="2"/>
</dbReference>
<reference evidence="6" key="1">
    <citation type="journal article" date="2019" name="Int. J. Syst. Evol. Microbiol.">
        <title>The Global Catalogue of Microorganisms (GCM) 10K type strain sequencing project: providing services to taxonomists for standard genome sequencing and annotation.</title>
        <authorList>
            <consortium name="The Broad Institute Genomics Platform"/>
            <consortium name="The Broad Institute Genome Sequencing Center for Infectious Disease"/>
            <person name="Wu L."/>
            <person name="Ma J."/>
        </authorList>
    </citation>
    <scope>NUCLEOTIDE SEQUENCE [LARGE SCALE GENOMIC DNA]</scope>
    <source>
        <strain evidence="6">KCTC 42255</strain>
    </source>
</reference>
<dbReference type="InterPro" id="IPR003961">
    <property type="entry name" value="FN3_dom"/>
</dbReference>
<evidence type="ECO:0000256" key="2">
    <source>
        <dbReference type="ARBA" id="ARBA00022737"/>
    </source>
</evidence>
<dbReference type="NCBIfam" id="TIGR04183">
    <property type="entry name" value="Por_Secre_tail"/>
    <property type="match status" value="1"/>
</dbReference>
<organism evidence="5 6">
    <name type="scientific">Mesonia sediminis</name>
    <dbReference type="NCBI Taxonomy" id="1703946"/>
    <lineage>
        <taxon>Bacteria</taxon>
        <taxon>Pseudomonadati</taxon>
        <taxon>Bacteroidota</taxon>
        <taxon>Flavobacteriia</taxon>
        <taxon>Flavobacteriales</taxon>
        <taxon>Flavobacteriaceae</taxon>
        <taxon>Mesonia</taxon>
    </lineage>
</organism>
<dbReference type="InterPro" id="IPR026444">
    <property type="entry name" value="Secre_tail"/>
</dbReference>
<feature type="domain" description="Fibronectin type-III" evidence="4">
    <location>
        <begin position="422"/>
        <end position="513"/>
    </location>
</feature>
<feature type="chain" id="PRO_5045969479" evidence="3">
    <location>
        <begin position="22"/>
        <end position="690"/>
    </location>
</feature>
<dbReference type="CDD" id="cd00063">
    <property type="entry name" value="FN3"/>
    <property type="match status" value="2"/>
</dbReference>
<accession>A0ABW5SCI2</accession>
<evidence type="ECO:0000259" key="4">
    <source>
        <dbReference type="PROSITE" id="PS50853"/>
    </source>
</evidence>
<dbReference type="Gene3D" id="2.60.40.10">
    <property type="entry name" value="Immunoglobulins"/>
    <property type="match status" value="3"/>
</dbReference>
<evidence type="ECO:0000256" key="1">
    <source>
        <dbReference type="ARBA" id="ARBA00022729"/>
    </source>
</evidence>
<dbReference type="PROSITE" id="PS50853">
    <property type="entry name" value="FN3"/>
    <property type="match status" value="2"/>
</dbReference>
<feature type="domain" description="Fibronectin type-III" evidence="4">
    <location>
        <begin position="517"/>
        <end position="608"/>
    </location>
</feature>
<dbReference type="RefSeq" id="WP_379045558.1">
    <property type="nucleotide sequence ID" value="NZ_JBHULZ010000026.1"/>
</dbReference>
<evidence type="ECO:0000313" key="5">
    <source>
        <dbReference type="EMBL" id="MFD2697526.1"/>
    </source>
</evidence>
<dbReference type="Pfam" id="PF18962">
    <property type="entry name" value="Por_Secre_tail"/>
    <property type="match status" value="1"/>
</dbReference>
<feature type="signal peptide" evidence="3">
    <location>
        <begin position="1"/>
        <end position="21"/>
    </location>
</feature>
<evidence type="ECO:0000313" key="6">
    <source>
        <dbReference type="Proteomes" id="UP001597357"/>
    </source>
</evidence>
<dbReference type="EMBL" id="JBHULZ010000026">
    <property type="protein sequence ID" value="MFD2697526.1"/>
    <property type="molecule type" value="Genomic_DNA"/>
</dbReference>
<dbReference type="PANTHER" id="PTHR46708">
    <property type="entry name" value="TENASCIN"/>
    <property type="match status" value="1"/>
</dbReference>
<sequence length="690" mass="74116">MKNLYLTFLFFGLLTPLFSQINVSQNFDSSSNYTNGWYDDGSFIISSTGACSGNSVRDNLWYDTPSSTGSVQGKLYSPVVIGISSGTPMQVSFDYKIVNYRANGAPNTATPPGWGNLKVEFTTDQGQTWNPVITIDDTNHVTSVSCTTINQTIPANELPHGADFQLRFTSNWLSGDFFVYLDNISAVQNYNSLPACDVNLISPAHGSVNASNNGILVWDNATGSHSNELSVGTAPGASDVLAPTLIPNGVNTYNLGTLAQSTTYYVRINPINEIGMQTCNEFQFTTDGPPLNDPCSGAFVVNSFPYNITQDASQATNNNGFISACAPGMNDGVWYTFVGDGNQITIDVEESGNWSGALGLYTGNCTNLNCIDFSDVGSTEQIVFSSVAGTTYYINIGGNSGTNDLPEGVFDLSITSEPSCPAPSNLSISAITDNASQINWVENGSATSWEIQYGPAGFTLGSGSILTDNDATPNEMITGLTANTSYDVYVRALCGTNDESVWIGPVSFQTTDSSCSAPSNIIITNVTKNSAAIDWQENGSATAWQVVYGVQGFDPTQDGISIFDNDGAKGLSVQGLQPNTTYDVYVFAVCSNDLSDLFGPTSFTTQVLSAKEETLVNLEIYPNPVKDIVFMKSTYTIDKVKLYNLRGQLIWERPIQALKAKVNLGHLKAGVYMFQIEINGTAQIKKLVIQ</sequence>
<keyword evidence="1 3" id="KW-0732">Signal</keyword>